<evidence type="ECO:0000313" key="2">
    <source>
        <dbReference type="EMBL" id="SDX00816.1"/>
    </source>
</evidence>
<dbReference type="RefSeq" id="WP_272942631.1">
    <property type="nucleotide sequence ID" value="NZ_FNOJ01000029.1"/>
</dbReference>
<reference evidence="3" key="1">
    <citation type="submission" date="2016-10" db="EMBL/GenBank/DDBJ databases">
        <authorList>
            <person name="Varghese N."/>
        </authorList>
    </citation>
    <scope>NUCLEOTIDE SEQUENCE [LARGE SCALE GENOMIC DNA]</scope>
    <source>
        <strain evidence="3">DSM 12489</strain>
    </source>
</reference>
<dbReference type="STRING" id="89784.SAMN04489725_12915"/>
<evidence type="ECO:0000313" key="3">
    <source>
        <dbReference type="Proteomes" id="UP000182589"/>
    </source>
</evidence>
<sequence>MVNMSNVWPNHLMDWLWLVVFIAFLLGSYPHGKGHHKGGEGK</sequence>
<dbReference type="Proteomes" id="UP000182589">
    <property type="component" value="Unassembled WGS sequence"/>
</dbReference>
<name>A0A1H2Y6P6_9BACL</name>
<proteinExistence type="predicted"/>
<organism evidence="2 3">
    <name type="scientific">Alicyclobacillus hesperidum</name>
    <dbReference type="NCBI Taxonomy" id="89784"/>
    <lineage>
        <taxon>Bacteria</taxon>
        <taxon>Bacillati</taxon>
        <taxon>Bacillota</taxon>
        <taxon>Bacilli</taxon>
        <taxon>Bacillales</taxon>
        <taxon>Alicyclobacillaceae</taxon>
        <taxon>Alicyclobacillus</taxon>
    </lineage>
</organism>
<feature type="transmembrane region" description="Helical" evidence="1">
    <location>
        <begin position="12"/>
        <end position="29"/>
    </location>
</feature>
<keyword evidence="3" id="KW-1185">Reference proteome</keyword>
<dbReference type="AlphaFoldDB" id="A0A1H2Y6P6"/>
<keyword evidence="1" id="KW-0472">Membrane</keyword>
<protein>
    <submittedName>
        <fullName evidence="2">Uncharacterized protein</fullName>
    </submittedName>
</protein>
<gene>
    <name evidence="2" type="ORF">SAMN04489725_12915</name>
</gene>
<accession>A0A1H2Y6P6</accession>
<keyword evidence="1" id="KW-1133">Transmembrane helix</keyword>
<dbReference type="EMBL" id="FNOJ01000029">
    <property type="protein sequence ID" value="SDX00816.1"/>
    <property type="molecule type" value="Genomic_DNA"/>
</dbReference>
<keyword evidence="1" id="KW-0812">Transmembrane</keyword>
<evidence type="ECO:0000256" key="1">
    <source>
        <dbReference type="SAM" id="Phobius"/>
    </source>
</evidence>